<dbReference type="PANTHER" id="PTHR38782">
    <property type="match status" value="1"/>
</dbReference>
<comment type="subcellular location">
    <subcellularLocation>
        <location evidence="1">Periplasm</location>
    </subcellularLocation>
</comment>
<sequence>MRYLVGAFVFLSVIAGSVQADNSQPDAFAVLKKIEAAARELNYSGTFVYQYGNQVETSKITHHVDATGEHEKLEALNGPARETIRNNDEVICYLPESNSVRVDKRHTRKFFPALLPKDISKLSANYTIKLGGIERIAGFDCQSLILEPKDNLRYSHKYWADIATGLLLKATLLNTNGEAIDQFTFTQLTIGGPIDKSQFKPKPAWKKLTWKTDESTIVDANAHDTGWEIKQPLPGFNKIVELKRSMPGKKMPVSHLVYSDGLSTVSVFIEPLSGIAHPMQGLASQGVLNVYATSLADFQITVIGEVPAVTVKQIATSMSNKHKQ</sequence>
<evidence type="ECO:0000259" key="7">
    <source>
        <dbReference type="Pfam" id="PF17188"/>
    </source>
</evidence>
<gene>
    <name evidence="8" type="ORF">EDC63_101185</name>
</gene>
<dbReference type="InterPro" id="IPR005588">
    <property type="entry name" value="MucB_RseB"/>
</dbReference>
<feature type="chain" id="PRO_5020226185" evidence="5">
    <location>
        <begin position="21"/>
        <end position="324"/>
    </location>
</feature>
<evidence type="ECO:0000256" key="3">
    <source>
        <dbReference type="ARBA" id="ARBA00022729"/>
    </source>
</evidence>
<dbReference type="Pfam" id="PF03888">
    <property type="entry name" value="MucB_RseB"/>
    <property type="match status" value="1"/>
</dbReference>
<evidence type="ECO:0000256" key="2">
    <source>
        <dbReference type="ARBA" id="ARBA00008150"/>
    </source>
</evidence>
<evidence type="ECO:0000256" key="1">
    <source>
        <dbReference type="ARBA" id="ARBA00004418"/>
    </source>
</evidence>
<dbReference type="Pfam" id="PF17188">
    <property type="entry name" value="MucB_RseB_C"/>
    <property type="match status" value="1"/>
</dbReference>
<dbReference type="AlphaFoldDB" id="A0A4R3YG78"/>
<dbReference type="RefSeq" id="WP_124947814.1">
    <property type="nucleotide sequence ID" value="NZ_BHVT01000073.1"/>
</dbReference>
<dbReference type="Gene3D" id="3.30.200.100">
    <property type="entry name" value="MucB/RseB, C-terminal domain"/>
    <property type="match status" value="1"/>
</dbReference>
<evidence type="ECO:0000313" key="9">
    <source>
        <dbReference type="Proteomes" id="UP000295367"/>
    </source>
</evidence>
<dbReference type="EMBL" id="SMCO01000001">
    <property type="protein sequence ID" value="TCV90218.1"/>
    <property type="molecule type" value="Genomic_DNA"/>
</dbReference>
<feature type="domain" description="MucB/RseB C-terminal" evidence="7">
    <location>
        <begin position="223"/>
        <end position="318"/>
    </location>
</feature>
<dbReference type="OrthoDB" id="7067274at2"/>
<comment type="caution">
    <text evidence="8">The sequence shown here is derived from an EMBL/GenBank/DDBJ whole genome shotgun (WGS) entry which is preliminary data.</text>
</comment>
<dbReference type="InterPro" id="IPR038484">
    <property type="entry name" value="MucB/RseB_C_sf"/>
</dbReference>
<proteinExistence type="inferred from homology"/>
<keyword evidence="3 5" id="KW-0732">Signal</keyword>
<dbReference type="GO" id="GO:0045152">
    <property type="term" value="F:antisigma factor binding"/>
    <property type="evidence" value="ECO:0007669"/>
    <property type="project" value="TreeGrafter"/>
</dbReference>
<dbReference type="InterPro" id="IPR033434">
    <property type="entry name" value="MucB/RseB_N"/>
</dbReference>
<evidence type="ECO:0000256" key="5">
    <source>
        <dbReference type="SAM" id="SignalP"/>
    </source>
</evidence>
<dbReference type="InterPro" id="IPR033436">
    <property type="entry name" value="MucB/RseB_C"/>
</dbReference>
<comment type="similarity">
    <text evidence="2">Belongs to the RseB family.</text>
</comment>
<dbReference type="PIRSF" id="PIRSF005427">
    <property type="entry name" value="RseB"/>
    <property type="match status" value="1"/>
</dbReference>
<protein>
    <submittedName>
        <fullName evidence="8">MucB/RseB-like sigma(E) regulatory protein</fullName>
    </submittedName>
</protein>
<accession>A0A4R3YG78</accession>
<evidence type="ECO:0000256" key="4">
    <source>
        <dbReference type="ARBA" id="ARBA00022764"/>
    </source>
</evidence>
<keyword evidence="9" id="KW-1185">Reference proteome</keyword>
<dbReference type="Proteomes" id="UP000295367">
    <property type="component" value="Unassembled WGS sequence"/>
</dbReference>
<keyword evidence="4" id="KW-0574">Periplasm</keyword>
<evidence type="ECO:0000259" key="6">
    <source>
        <dbReference type="Pfam" id="PF03888"/>
    </source>
</evidence>
<dbReference type="GO" id="GO:0030288">
    <property type="term" value="C:outer membrane-bounded periplasmic space"/>
    <property type="evidence" value="ECO:0007669"/>
    <property type="project" value="TreeGrafter"/>
</dbReference>
<evidence type="ECO:0000313" key="8">
    <source>
        <dbReference type="EMBL" id="TCV90218.1"/>
    </source>
</evidence>
<dbReference type="Gene3D" id="2.50.20.10">
    <property type="entry name" value="Lipoprotein localisation LolA/LolB/LppX"/>
    <property type="match status" value="1"/>
</dbReference>
<feature type="signal peptide" evidence="5">
    <location>
        <begin position="1"/>
        <end position="20"/>
    </location>
</feature>
<reference evidence="8 9" key="1">
    <citation type="submission" date="2019-03" db="EMBL/GenBank/DDBJ databases">
        <title>Genomic Encyclopedia of Type Strains, Phase IV (KMG-IV): sequencing the most valuable type-strain genomes for metagenomic binning, comparative biology and taxonomic classification.</title>
        <authorList>
            <person name="Goeker M."/>
        </authorList>
    </citation>
    <scope>NUCLEOTIDE SEQUENCE [LARGE SCALE GENOMIC DNA]</scope>
    <source>
        <strain evidence="8 9">DSM 100309</strain>
    </source>
</reference>
<dbReference type="CDD" id="cd16327">
    <property type="entry name" value="RseB"/>
    <property type="match status" value="1"/>
</dbReference>
<dbReference type="PANTHER" id="PTHR38782:SF1">
    <property type="entry name" value="SIGMA-E FACTOR REGULATORY PROTEIN RSEB"/>
    <property type="match status" value="1"/>
</dbReference>
<organism evidence="8 9">
    <name type="scientific">Sulfurirhabdus autotrophica</name>
    <dbReference type="NCBI Taxonomy" id="1706046"/>
    <lineage>
        <taxon>Bacteria</taxon>
        <taxon>Pseudomonadati</taxon>
        <taxon>Pseudomonadota</taxon>
        <taxon>Betaproteobacteria</taxon>
        <taxon>Nitrosomonadales</taxon>
        <taxon>Sulfuricellaceae</taxon>
        <taxon>Sulfurirhabdus</taxon>
    </lineage>
</organism>
<feature type="domain" description="MucB/RseB N-terminal" evidence="6">
    <location>
        <begin position="27"/>
        <end position="201"/>
    </location>
</feature>
<name>A0A4R3YG78_9PROT</name>
<dbReference type="GO" id="GO:0032885">
    <property type="term" value="P:regulation of polysaccharide biosynthetic process"/>
    <property type="evidence" value="ECO:0007669"/>
    <property type="project" value="TreeGrafter"/>
</dbReference>